<dbReference type="RefSeq" id="WP_184758849.1">
    <property type="nucleotide sequence ID" value="NZ_BAABEK010000199.1"/>
</dbReference>
<proteinExistence type="predicted"/>
<protein>
    <submittedName>
        <fullName evidence="1">Uncharacterized protein</fullName>
    </submittedName>
</protein>
<accession>A0A7W7WE01</accession>
<dbReference type="EMBL" id="JACHJU010000004">
    <property type="protein sequence ID" value="MBB4942915.1"/>
    <property type="molecule type" value="Genomic_DNA"/>
</dbReference>
<dbReference type="Proteomes" id="UP000534286">
    <property type="component" value="Unassembled WGS sequence"/>
</dbReference>
<organism evidence="1 2">
    <name type="scientific">Streptosporangium album</name>
    <dbReference type="NCBI Taxonomy" id="47479"/>
    <lineage>
        <taxon>Bacteria</taxon>
        <taxon>Bacillati</taxon>
        <taxon>Actinomycetota</taxon>
        <taxon>Actinomycetes</taxon>
        <taxon>Streptosporangiales</taxon>
        <taxon>Streptosporangiaceae</taxon>
        <taxon>Streptosporangium</taxon>
    </lineage>
</organism>
<name>A0A7W7WE01_9ACTN</name>
<reference evidence="1 2" key="1">
    <citation type="submission" date="2020-08" db="EMBL/GenBank/DDBJ databases">
        <title>Sequencing the genomes of 1000 actinobacteria strains.</title>
        <authorList>
            <person name="Klenk H.-P."/>
        </authorList>
    </citation>
    <scope>NUCLEOTIDE SEQUENCE [LARGE SCALE GENOMIC DNA]</scope>
    <source>
        <strain evidence="1 2">DSM 43023</strain>
    </source>
</reference>
<evidence type="ECO:0000313" key="1">
    <source>
        <dbReference type="EMBL" id="MBB4942915.1"/>
    </source>
</evidence>
<gene>
    <name evidence="1" type="ORF">FHR32_007315</name>
</gene>
<sequence>MITNRHRRSNTSITAGQRLLRWKFLHCYRNPIYHATDTAITIGIQGPDTQERINQLRDALSKLITKHGWTTRDEPR</sequence>
<comment type="caution">
    <text evidence="1">The sequence shown here is derived from an EMBL/GenBank/DDBJ whole genome shotgun (WGS) entry which is preliminary data.</text>
</comment>
<dbReference type="AlphaFoldDB" id="A0A7W7WE01"/>
<keyword evidence="2" id="KW-1185">Reference proteome</keyword>
<evidence type="ECO:0000313" key="2">
    <source>
        <dbReference type="Proteomes" id="UP000534286"/>
    </source>
</evidence>